<accession>A0AAU8DN33</accession>
<feature type="compositionally biased region" description="Low complexity" evidence="9">
    <location>
        <begin position="59"/>
        <end position="74"/>
    </location>
</feature>
<evidence type="ECO:0000256" key="8">
    <source>
        <dbReference type="RuleBase" id="RU366073"/>
    </source>
</evidence>
<dbReference type="PANTHER" id="PTHR43579:SF1">
    <property type="entry name" value="NEUTRAL METALLOPROTEINASE"/>
    <property type="match status" value="1"/>
</dbReference>
<proteinExistence type="inferred from homology"/>
<evidence type="ECO:0000259" key="11">
    <source>
        <dbReference type="Pfam" id="PF02868"/>
    </source>
</evidence>
<evidence type="ECO:0000256" key="3">
    <source>
        <dbReference type="ARBA" id="ARBA00022723"/>
    </source>
</evidence>
<dbReference type="GO" id="GO:0005576">
    <property type="term" value="C:extracellular region"/>
    <property type="evidence" value="ECO:0007669"/>
    <property type="project" value="UniProtKB-SubCell"/>
</dbReference>
<dbReference type="Pfam" id="PF02868">
    <property type="entry name" value="Peptidase_M4_C"/>
    <property type="match status" value="1"/>
</dbReference>
<feature type="active site" evidence="7">
    <location>
        <position position="181"/>
    </location>
</feature>
<dbReference type="GO" id="GO:0046872">
    <property type="term" value="F:metal ion binding"/>
    <property type="evidence" value="ECO:0007669"/>
    <property type="project" value="UniProtKB-UniRule"/>
</dbReference>
<dbReference type="RefSeq" id="WP_353648791.1">
    <property type="nucleotide sequence ID" value="NZ_CP159218.1"/>
</dbReference>
<dbReference type="InterPro" id="IPR052759">
    <property type="entry name" value="Metalloprotease_M4"/>
</dbReference>
<name>A0AAU8DN33_9ACTN</name>
<feature type="domain" description="Peptidase M4" evidence="10">
    <location>
        <begin position="105"/>
        <end position="188"/>
    </location>
</feature>
<dbReference type="AlphaFoldDB" id="A0AAU8DN33"/>
<evidence type="ECO:0000256" key="1">
    <source>
        <dbReference type="ARBA" id="ARBA00009388"/>
    </source>
</evidence>
<organism evidence="12">
    <name type="scientific">Nakamurella sp. A5-74</name>
    <dbReference type="NCBI Taxonomy" id="3158264"/>
    <lineage>
        <taxon>Bacteria</taxon>
        <taxon>Bacillati</taxon>
        <taxon>Actinomycetota</taxon>
        <taxon>Actinomycetes</taxon>
        <taxon>Nakamurellales</taxon>
        <taxon>Nakamurellaceae</taxon>
        <taxon>Nakamurella</taxon>
    </lineage>
</organism>
<comment type="function">
    <text evidence="8">Extracellular zinc metalloprotease.</text>
</comment>
<evidence type="ECO:0000256" key="2">
    <source>
        <dbReference type="ARBA" id="ARBA00022670"/>
    </source>
</evidence>
<evidence type="ECO:0000256" key="9">
    <source>
        <dbReference type="SAM" id="MobiDB-lite"/>
    </source>
</evidence>
<dbReference type="InterPro" id="IPR001570">
    <property type="entry name" value="Peptidase_M4_C_domain"/>
</dbReference>
<keyword evidence="8" id="KW-0964">Secreted</keyword>
<keyword evidence="2 8" id="KW-0645">Protease</keyword>
<dbReference type="Pfam" id="PF01447">
    <property type="entry name" value="Peptidase_M4"/>
    <property type="match status" value="1"/>
</dbReference>
<evidence type="ECO:0000313" key="12">
    <source>
        <dbReference type="EMBL" id="XCG63176.1"/>
    </source>
</evidence>
<evidence type="ECO:0000256" key="6">
    <source>
        <dbReference type="ARBA" id="ARBA00023049"/>
    </source>
</evidence>
<dbReference type="InterPro" id="IPR049457">
    <property type="entry name" value="Emfourin"/>
</dbReference>
<dbReference type="GO" id="GO:0006508">
    <property type="term" value="P:proteolysis"/>
    <property type="evidence" value="ECO:0007669"/>
    <property type="project" value="UniProtKB-KW"/>
</dbReference>
<dbReference type="InterPro" id="IPR027268">
    <property type="entry name" value="Peptidase_M4/M1_CTD_sf"/>
</dbReference>
<reference evidence="12" key="1">
    <citation type="submission" date="2024-05" db="EMBL/GenBank/DDBJ databases">
        <authorList>
            <person name="Cai S.Y."/>
            <person name="Jin L.M."/>
            <person name="Li H.R."/>
        </authorList>
    </citation>
    <scope>NUCLEOTIDE SEQUENCE</scope>
    <source>
        <strain evidence="12">A5-74</strain>
    </source>
</reference>
<dbReference type="InterPro" id="IPR013856">
    <property type="entry name" value="Peptidase_M4_domain"/>
</dbReference>
<evidence type="ECO:0000256" key="7">
    <source>
        <dbReference type="PIRSR" id="PIRSR623612-1"/>
    </source>
</evidence>
<dbReference type="GO" id="GO:0004222">
    <property type="term" value="F:metalloendopeptidase activity"/>
    <property type="evidence" value="ECO:0007669"/>
    <property type="project" value="UniProtKB-UniRule"/>
</dbReference>
<comment type="similarity">
    <text evidence="1 8">Belongs to the peptidase M4 family.</text>
</comment>
<feature type="active site" description="Proton donor" evidence="7">
    <location>
        <position position="282"/>
    </location>
</feature>
<feature type="region of interest" description="Disordered" evidence="9">
    <location>
        <begin position="44"/>
        <end position="95"/>
    </location>
</feature>
<dbReference type="SUPFAM" id="SSF55486">
    <property type="entry name" value="Metalloproteases ('zincins'), catalytic domain"/>
    <property type="match status" value="1"/>
</dbReference>
<dbReference type="InterPro" id="IPR023612">
    <property type="entry name" value="Peptidase_M4"/>
</dbReference>
<keyword evidence="4 8" id="KW-0378">Hydrolase</keyword>
<keyword evidence="3" id="KW-0479">Metal-binding</keyword>
<sequence>MTGFAVSLHPTRCCGIVPPYLLDALSRSPDRTVAGRAARTLLRDERMRRDRVSPGQSVRGAAPAPRAPGRTARTVGPRRSVHDAEHGAQLPGDLVRDEGAPEVADEAVNQAYDGLGDTWRLFHDVFGRNSLDGKGLPLIASVHYERDYDNAFWNGEQMVFGDGDGRIFGPFTASIDVIGHELTHGVTEHTAGLRYQGQSGALNESISDVFGVLVKQYVLGQTADQADWLIGADLLLPSVNGVALRSMAAPGTAYDDPELGKDPQPATMADYVETSSDNGGVHINSGIPNKAFHLVATAIGGNAWEAPGSIWFEVLTGGPISADCDFVEFARLTEQAAVQLYGNGSAQAVAVAAAWQQVGVTDMTTGEAAPSGNTPSADGPSAAPAAVVVTRTGGFAGTSVSRTVDLAGVPAPEVAVWRGLLAADPAVTGARQGAIPTSARLPHPDAFSYEIAAPGSAPAVYQEHQLSPAARDCLLRTFRG</sequence>
<dbReference type="PANTHER" id="PTHR43579">
    <property type="match status" value="1"/>
</dbReference>
<feature type="domain" description="Peptidase M4 C-terminal" evidence="11">
    <location>
        <begin position="191"/>
        <end position="360"/>
    </location>
</feature>
<evidence type="ECO:0000259" key="10">
    <source>
        <dbReference type="Pfam" id="PF01447"/>
    </source>
</evidence>
<protein>
    <recommendedName>
        <fullName evidence="8">Neutral metalloproteinase</fullName>
        <ecNumber evidence="8">3.4.24.-</ecNumber>
    </recommendedName>
</protein>
<dbReference type="CDD" id="cd09597">
    <property type="entry name" value="M4_TLP"/>
    <property type="match status" value="1"/>
</dbReference>
<evidence type="ECO:0000256" key="4">
    <source>
        <dbReference type="ARBA" id="ARBA00022801"/>
    </source>
</evidence>
<dbReference type="Gene3D" id="1.10.390.10">
    <property type="entry name" value="Neutral Protease Domain 2"/>
    <property type="match status" value="1"/>
</dbReference>
<dbReference type="Pfam" id="PF20242">
    <property type="entry name" value="Emfourin"/>
    <property type="match status" value="1"/>
</dbReference>
<dbReference type="PRINTS" id="PR00730">
    <property type="entry name" value="THERMOLYSIN"/>
</dbReference>
<dbReference type="Gene3D" id="3.10.170.10">
    <property type="match status" value="1"/>
</dbReference>
<dbReference type="EMBL" id="CP159218">
    <property type="protein sequence ID" value="XCG63176.1"/>
    <property type="molecule type" value="Genomic_DNA"/>
</dbReference>
<evidence type="ECO:0000256" key="5">
    <source>
        <dbReference type="ARBA" id="ARBA00022833"/>
    </source>
</evidence>
<gene>
    <name evidence="12" type="ORF">ABLG96_18525</name>
</gene>
<dbReference type="EC" id="3.4.24.-" evidence="8"/>
<keyword evidence="5 8" id="KW-0862">Zinc</keyword>
<comment type="cofactor">
    <cofactor evidence="8">
        <name>Zn(2+)</name>
        <dbReference type="ChEBI" id="CHEBI:29105"/>
    </cofactor>
</comment>
<keyword evidence="6 8" id="KW-0482">Metalloprotease</keyword>
<comment type="subcellular location">
    <subcellularLocation>
        <location evidence="8">Secreted</location>
    </subcellularLocation>
</comment>